<dbReference type="SUPFAM" id="SSF56425">
    <property type="entry name" value="Succinate dehydrogenase/fumarate reductase flavoprotein, catalytic domain"/>
    <property type="match status" value="1"/>
</dbReference>
<evidence type="ECO:0000256" key="4">
    <source>
        <dbReference type="ARBA" id="ARBA00023002"/>
    </source>
</evidence>
<proteinExistence type="predicted"/>
<dbReference type="Pfam" id="PF00890">
    <property type="entry name" value="FAD_binding_2"/>
    <property type="match status" value="1"/>
</dbReference>
<feature type="domain" description="FAD-dependent oxidoreductase 2 FAD-binding" evidence="5">
    <location>
        <begin position="15"/>
        <end position="544"/>
    </location>
</feature>
<accession>A0ABT1G417</accession>
<dbReference type="Gene3D" id="3.90.700.10">
    <property type="entry name" value="Succinate dehydrogenase/fumarate reductase flavoprotein, catalytic domain"/>
    <property type="match status" value="1"/>
</dbReference>
<organism evidence="6 7">
    <name type="scientific">Corynebacterium stercoris</name>
    <dbReference type="NCBI Taxonomy" id="2943490"/>
    <lineage>
        <taxon>Bacteria</taxon>
        <taxon>Bacillati</taxon>
        <taxon>Actinomycetota</taxon>
        <taxon>Actinomycetes</taxon>
        <taxon>Mycobacteriales</taxon>
        <taxon>Corynebacteriaceae</taxon>
        <taxon>Corynebacterium</taxon>
    </lineage>
</organism>
<dbReference type="InterPro" id="IPR003953">
    <property type="entry name" value="FAD-dep_OxRdtase_2_FAD-bd"/>
</dbReference>
<keyword evidence="4" id="KW-0560">Oxidoreductase</keyword>
<dbReference type="InterPro" id="IPR036188">
    <property type="entry name" value="FAD/NAD-bd_sf"/>
</dbReference>
<comment type="cofactor">
    <cofactor evidence="1">
        <name>FAD</name>
        <dbReference type="ChEBI" id="CHEBI:57692"/>
    </cofactor>
</comment>
<protein>
    <submittedName>
        <fullName evidence="6">FAD-binding protein</fullName>
    </submittedName>
</protein>
<name>A0ABT1G417_9CORY</name>
<dbReference type="Proteomes" id="UP001204000">
    <property type="component" value="Unassembled WGS sequence"/>
</dbReference>
<dbReference type="Gene3D" id="3.50.50.60">
    <property type="entry name" value="FAD/NAD(P)-binding domain"/>
    <property type="match status" value="2"/>
</dbReference>
<keyword evidence="3" id="KW-0274">FAD</keyword>
<comment type="caution">
    <text evidence="6">The sequence shown here is derived from an EMBL/GenBank/DDBJ whole genome shotgun (WGS) entry which is preliminary data.</text>
</comment>
<dbReference type="InterPro" id="IPR027477">
    <property type="entry name" value="Succ_DH/fumarate_Rdtase_cat_sf"/>
</dbReference>
<keyword evidence="2" id="KW-0285">Flavoprotein</keyword>
<gene>
    <name evidence="6" type="ORF">M5J20_04520</name>
</gene>
<evidence type="ECO:0000313" key="6">
    <source>
        <dbReference type="EMBL" id="MCP1387452.1"/>
    </source>
</evidence>
<dbReference type="SUPFAM" id="SSF51905">
    <property type="entry name" value="FAD/NAD(P)-binding domain"/>
    <property type="match status" value="1"/>
</dbReference>
<sequence length="571" mass="61771">MTVPSGPKAHDTDVDLLVVGSGSGLATALYAHSLGLKTLVVEANEYVGGSLSMSGGAFWVPGNHVLRRSGFKDTVQRGLDYVESLVPENAPRERWEALIEHGPEAIEALDNLTDLNLFWSKGYSDYHPEHPGGASIGRTCEARPFDLKQLGEERDRFHPTAVAAPFPMPMTGYDYKWVNLITKTPLKSLPISAIRTIQGVGGMAFGKEYVATGQATAGGLFLAAIKNNIPVWTSCPMTELIVDDSGKVTGAVVKQDGSEYTINASRGVVLAGGGFDHNTEWRMKYQSESLTDDNSMGNSENNGDTISIPVEQLGAKTGFMDQAWWFPAMAPLEKDEQPKITLAERSLPGSFMVDQTGRRFINEAEDYMTFGNEVLAMREEGRANEMWIIFDQKYKMSYLFGSEVFPGMPLPKSWYEAGVAFKAKTPAELARKIGVPVDAFTAQFDEFNLDAQAGIDSTYHRGDSKYDNYYGDPTNTPNPNLRPLSGQLYAVKMVISDLGTCGGLMTDANGSVVREDDTPIAGLYAQGNNAANYFGDVYPGAGATIAQGLVNGFIIANHAAGTPLGGSSKVR</sequence>
<keyword evidence="7" id="KW-1185">Reference proteome</keyword>
<evidence type="ECO:0000256" key="1">
    <source>
        <dbReference type="ARBA" id="ARBA00001974"/>
    </source>
</evidence>
<evidence type="ECO:0000256" key="3">
    <source>
        <dbReference type="ARBA" id="ARBA00022827"/>
    </source>
</evidence>
<dbReference type="EMBL" id="JAMFTQ010000003">
    <property type="protein sequence ID" value="MCP1387452.1"/>
    <property type="molecule type" value="Genomic_DNA"/>
</dbReference>
<dbReference type="PANTHER" id="PTHR43400">
    <property type="entry name" value="FUMARATE REDUCTASE"/>
    <property type="match status" value="1"/>
</dbReference>
<dbReference type="RefSeq" id="WP_253576836.1">
    <property type="nucleotide sequence ID" value="NZ_JAMFTQ010000003.1"/>
</dbReference>
<evidence type="ECO:0000256" key="2">
    <source>
        <dbReference type="ARBA" id="ARBA00022630"/>
    </source>
</evidence>
<evidence type="ECO:0000259" key="5">
    <source>
        <dbReference type="Pfam" id="PF00890"/>
    </source>
</evidence>
<evidence type="ECO:0000313" key="7">
    <source>
        <dbReference type="Proteomes" id="UP001204000"/>
    </source>
</evidence>
<dbReference type="PANTHER" id="PTHR43400:SF10">
    <property type="entry name" value="3-OXOSTEROID 1-DEHYDROGENASE"/>
    <property type="match status" value="1"/>
</dbReference>
<reference evidence="6" key="1">
    <citation type="submission" date="2022-05" db="EMBL/GenBank/DDBJ databases">
        <title>Corynebacterium sp. TA-R-1 sp. nov., isolated from human feces.</title>
        <authorList>
            <person name="Shamsuzzaman M."/>
            <person name="Dahal R.H."/>
        </authorList>
    </citation>
    <scope>NUCLEOTIDE SEQUENCE</scope>
    <source>
        <strain evidence="6">TA-R-1</strain>
    </source>
</reference>
<dbReference type="InterPro" id="IPR050315">
    <property type="entry name" value="FAD-oxidoreductase_2"/>
</dbReference>